<sequence length="231" mass="24174">MRPKDEGACSGDGMAGRIITVAQQKGGSGKTTLTANLAIALRRKGFTVAVLDTDPQGSLGRWFMERLQGVGEDGGLEFSTSSAWGASYEGEKLKRRFDVVLIDTPPKIESDLRPALRVADLVLVPVASSQVDLWATEGVLDLAAREKRPVMIVLNRTRPNTRLGAEVAAGAAALGVDVARAQLAHRVSYAESLGRGGAVAEGPAGPGRDEITALADEIMAQAGIEGAATIR</sequence>
<dbReference type="AlphaFoldDB" id="A0A1G9HAZ1"/>
<dbReference type="InterPro" id="IPR048089">
    <property type="entry name" value="McdA"/>
</dbReference>
<dbReference type="CDD" id="cd02042">
    <property type="entry name" value="ParAB_family"/>
    <property type="match status" value="1"/>
</dbReference>
<dbReference type="InterPro" id="IPR002586">
    <property type="entry name" value="CobQ/CobB/MinD/ParA_Nub-bd_dom"/>
</dbReference>
<dbReference type="Pfam" id="PF01656">
    <property type="entry name" value="CbiA"/>
    <property type="match status" value="1"/>
</dbReference>
<feature type="domain" description="CobQ/CobB/MinD/ParA nucleotide binding" evidence="1">
    <location>
        <begin position="19"/>
        <end position="195"/>
    </location>
</feature>
<organism evidence="2 3">
    <name type="scientific">Paracoccus chinensis</name>
    <dbReference type="NCBI Taxonomy" id="525640"/>
    <lineage>
        <taxon>Bacteria</taxon>
        <taxon>Pseudomonadati</taxon>
        <taxon>Pseudomonadota</taxon>
        <taxon>Alphaproteobacteria</taxon>
        <taxon>Rhodobacterales</taxon>
        <taxon>Paracoccaceae</taxon>
        <taxon>Paracoccus</taxon>
    </lineage>
</organism>
<proteinExistence type="predicted"/>
<evidence type="ECO:0000259" key="1">
    <source>
        <dbReference type="Pfam" id="PF01656"/>
    </source>
</evidence>
<keyword evidence="3" id="KW-1185">Reference proteome</keyword>
<dbReference type="STRING" id="525640.SAMN04487971_10696"/>
<dbReference type="NCBIfam" id="NF041546">
    <property type="entry name" value="ParA_partition"/>
    <property type="match status" value="1"/>
</dbReference>
<dbReference type="InterPro" id="IPR050678">
    <property type="entry name" value="DNA_Partitioning_ATPase"/>
</dbReference>
<dbReference type="SUPFAM" id="SSF52540">
    <property type="entry name" value="P-loop containing nucleoside triphosphate hydrolases"/>
    <property type="match status" value="1"/>
</dbReference>
<dbReference type="PIRSF" id="PIRSF009320">
    <property type="entry name" value="Nuc_binding_HP_1000"/>
    <property type="match status" value="1"/>
</dbReference>
<evidence type="ECO:0000313" key="3">
    <source>
        <dbReference type="Proteomes" id="UP000199555"/>
    </source>
</evidence>
<evidence type="ECO:0000313" key="2">
    <source>
        <dbReference type="EMBL" id="SDL09904.1"/>
    </source>
</evidence>
<name>A0A1G9HAZ1_9RHOB</name>
<dbReference type="InterPro" id="IPR027417">
    <property type="entry name" value="P-loop_NTPase"/>
</dbReference>
<gene>
    <name evidence="2" type="ORF">SAMN04487971_10696</name>
</gene>
<dbReference type="EMBL" id="FNGE01000006">
    <property type="protein sequence ID" value="SDL09904.1"/>
    <property type="molecule type" value="Genomic_DNA"/>
</dbReference>
<dbReference type="Gene3D" id="3.40.50.300">
    <property type="entry name" value="P-loop containing nucleotide triphosphate hydrolases"/>
    <property type="match status" value="1"/>
</dbReference>
<accession>A0A1G9HAZ1</accession>
<dbReference type="Proteomes" id="UP000199555">
    <property type="component" value="Unassembled WGS sequence"/>
</dbReference>
<dbReference type="PANTHER" id="PTHR13696:SF96">
    <property type="entry name" value="COBQ_COBB_MIND_PARA NUCLEOTIDE BINDING DOMAIN-CONTAINING PROTEIN"/>
    <property type="match status" value="1"/>
</dbReference>
<dbReference type="PANTHER" id="PTHR13696">
    <property type="entry name" value="P-LOOP CONTAINING NUCLEOSIDE TRIPHOSPHATE HYDROLASE"/>
    <property type="match status" value="1"/>
</dbReference>
<reference evidence="3" key="1">
    <citation type="submission" date="2016-10" db="EMBL/GenBank/DDBJ databases">
        <authorList>
            <person name="Varghese N."/>
            <person name="Submissions S."/>
        </authorList>
    </citation>
    <scope>NUCLEOTIDE SEQUENCE [LARGE SCALE GENOMIC DNA]</scope>
    <source>
        <strain evidence="3">CGMCC 1.7655</strain>
    </source>
</reference>
<protein>
    <submittedName>
        <fullName evidence="2">Chromosome partitioning protein</fullName>
    </submittedName>
</protein>